<name>A0A4Y9ZN00_9AGAM</name>
<evidence type="ECO:0000313" key="1">
    <source>
        <dbReference type="EMBL" id="TFY75447.1"/>
    </source>
</evidence>
<dbReference type="Proteomes" id="UP000298061">
    <property type="component" value="Unassembled WGS sequence"/>
</dbReference>
<sequence length="59" mass="6700">MVETLCINWFSFEGHNPVNWAALLQSMEQLKRVTIRFDHESEAILGALKRPDSGKLSPS</sequence>
<reference evidence="1 2" key="1">
    <citation type="submission" date="2019-02" db="EMBL/GenBank/DDBJ databases">
        <title>Genome sequencing of the rare red list fungi Hericium alpestre (H. flagellum).</title>
        <authorList>
            <person name="Buettner E."/>
            <person name="Kellner H."/>
        </authorList>
    </citation>
    <scope>NUCLEOTIDE SEQUENCE [LARGE SCALE GENOMIC DNA]</scope>
    <source>
        <strain evidence="1 2">DSM 108284</strain>
    </source>
</reference>
<comment type="caution">
    <text evidence="1">The sequence shown here is derived from an EMBL/GenBank/DDBJ whole genome shotgun (WGS) entry which is preliminary data.</text>
</comment>
<gene>
    <name evidence="1" type="ORF">EWM64_g8564</name>
</gene>
<dbReference type="EMBL" id="SFCI01001569">
    <property type="protein sequence ID" value="TFY75447.1"/>
    <property type="molecule type" value="Genomic_DNA"/>
</dbReference>
<organism evidence="1 2">
    <name type="scientific">Hericium alpestre</name>
    <dbReference type="NCBI Taxonomy" id="135208"/>
    <lineage>
        <taxon>Eukaryota</taxon>
        <taxon>Fungi</taxon>
        <taxon>Dikarya</taxon>
        <taxon>Basidiomycota</taxon>
        <taxon>Agaricomycotina</taxon>
        <taxon>Agaricomycetes</taxon>
        <taxon>Russulales</taxon>
        <taxon>Hericiaceae</taxon>
        <taxon>Hericium</taxon>
    </lineage>
</organism>
<protein>
    <submittedName>
        <fullName evidence="1">Uncharacterized protein</fullName>
    </submittedName>
</protein>
<accession>A0A4Y9ZN00</accession>
<evidence type="ECO:0000313" key="2">
    <source>
        <dbReference type="Proteomes" id="UP000298061"/>
    </source>
</evidence>
<dbReference type="AlphaFoldDB" id="A0A4Y9ZN00"/>
<proteinExistence type="predicted"/>
<keyword evidence="2" id="KW-1185">Reference proteome</keyword>